<reference evidence="1 2" key="1">
    <citation type="submission" date="2018-03" db="EMBL/GenBank/DDBJ databases">
        <title>Lachnoclostridium SNUG30386 gen.nov., sp.nov., isolated from human faeces.</title>
        <authorList>
            <person name="Seo B."/>
            <person name="Jeon K."/>
            <person name="Ko G."/>
        </authorList>
    </citation>
    <scope>NUCLEOTIDE SEQUENCE [LARGE SCALE GENOMIC DNA]</scope>
    <source>
        <strain evidence="1 2">SNUG30386</strain>
    </source>
</reference>
<accession>A0A2T3FKX9</accession>
<name>A0A2T3FKX9_9CLOT</name>
<organism evidence="1 2">
    <name type="scientific">Clostridium fessum</name>
    <dbReference type="NCBI Taxonomy" id="2126740"/>
    <lineage>
        <taxon>Bacteria</taxon>
        <taxon>Bacillati</taxon>
        <taxon>Bacillota</taxon>
        <taxon>Clostridia</taxon>
        <taxon>Eubacteriales</taxon>
        <taxon>Clostridiaceae</taxon>
        <taxon>Clostridium</taxon>
    </lineage>
</organism>
<dbReference type="Gene3D" id="2.60.40.2000">
    <property type="match status" value="1"/>
</dbReference>
<evidence type="ECO:0000313" key="1">
    <source>
        <dbReference type="EMBL" id="PST35918.1"/>
    </source>
</evidence>
<dbReference type="PIRSF" id="PIRSF011576">
    <property type="entry name" value="YabP"/>
    <property type="match status" value="1"/>
</dbReference>
<dbReference type="NCBIfam" id="TIGR02892">
    <property type="entry name" value="spore_yabP"/>
    <property type="match status" value="1"/>
</dbReference>
<evidence type="ECO:0000313" key="2">
    <source>
        <dbReference type="Proteomes" id="UP000241048"/>
    </source>
</evidence>
<gene>
    <name evidence="1" type="primary">yabP</name>
    <name evidence="1" type="ORF">C7U56_13715</name>
</gene>
<dbReference type="GO" id="GO:0030435">
    <property type="term" value="P:sporulation resulting in formation of a cellular spore"/>
    <property type="evidence" value="ECO:0007669"/>
    <property type="project" value="InterPro"/>
</dbReference>
<dbReference type="AlphaFoldDB" id="A0A2T3FKX9"/>
<dbReference type="InterPro" id="IPR022476">
    <property type="entry name" value="Spore_YabP/YqfC"/>
</dbReference>
<dbReference type="GeneID" id="79841775"/>
<dbReference type="InterPro" id="IPR012504">
    <property type="entry name" value="Spore_YabP"/>
</dbReference>
<keyword evidence="2" id="KW-1185">Reference proteome</keyword>
<dbReference type="RefSeq" id="WP_022360387.1">
    <property type="nucleotide sequence ID" value="NZ_CAUWBW010000029.1"/>
</dbReference>
<dbReference type="Proteomes" id="UP000241048">
    <property type="component" value="Unassembled WGS sequence"/>
</dbReference>
<dbReference type="Pfam" id="PF07873">
    <property type="entry name" value="YabP"/>
    <property type="match status" value="1"/>
</dbReference>
<dbReference type="EMBL" id="PYLO01000006">
    <property type="protein sequence ID" value="PST35918.1"/>
    <property type="molecule type" value="Genomic_DNA"/>
</dbReference>
<comment type="caution">
    <text evidence="1">The sequence shown here is derived from an EMBL/GenBank/DDBJ whole genome shotgun (WGS) entry which is preliminary data.</text>
</comment>
<proteinExistence type="predicted"/>
<protein>
    <submittedName>
        <fullName evidence="1">Sporulation protein YabP</fullName>
    </submittedName>
</protein>
<dbReference type="InterPro" id="IPR038705">
    <property type="entry name" value="YabP_sf"/>
</dbReference>
<sequence length="94" mass="10806">MEEKLDARPHKLELLNREKGSVTGIQDVVSFDENQMILDTNMGLLTVRGKALHVSRLTLEKGEVDIEGEFESFSYSCNESHRKSQESFFGRLFR</sequence>